<gene>
    <name evidence="1" type="ORF">BGZ70_005958</name>
</gene>
<protein>
    <submittedName>
        <fullName evidence="1">Uncharacterized protein</fullName>
    </submittedName>
</protein>
<sequence>MALDFSPPSSMWKIFRGIKVVTMVTLGVSMMATSVVAVTKPVSHFVFAEDGNLTAVADIIRRSDIHGVQMIYNWKQLELSKGHYNFSDIESDLELLKTIDPTKKLFVQVQDRFDAPGNQTKRVPKYLLEEPEYEGGLFMQVSSDTHLPDGWQTKHWVPAVRERFQYLLSNMSYHLDDKIFGVNLPETAFDYDGTLETSLCDAYFDGQMENLRHASAVFKTSVVIQYMNFWPCETLDHHPYMERAFAEAASEKTFGFGGPDVKPWNQFQISNSYQYFHQYRGQLSHVAMAVQSPDLKWPNPKTNKTSTVDDFKSFSQDYLGSDIMFWTSQIFNATYPPPL</sequence>
<proteinExistence type="predicted"/>
<evidence type="ECO:0000313" key="2">
    <source>
        <dbReference type="Proteomes" id="UP000738359"/>
    </source>
</evidence>
<reference evidence="1" key="1">
    <citation type="journal article" date="2020" name="Fungal Divers.">
        <title>Resolving the Mortierellaceae phylogeny through synthesis of multi-gene phylogenetics and phylogenomics.</title>
        <authorList>
            <person name="Vandepol N."/>
            <person name="Liber J."/>
            <person name="Desiro A."/>
            <person name="Na H."/>
            <person name="Kennedy M."/>
            <person name="Barry K."/>
            <person name="Grigoriev I.V."/>
            <person name="Miller A.N."/>
            <person name="O'Donnell K."/>
            <person name="Stajich J.E."/>
            <person name="Bonito G."/>
        </authorList>
    </citation>
    <scope>NUCLEOTIDE SEQUENCE</scope>
    <source>
        <strain evidence="1">CK1249</strain>
    </source>
</reference>
<dbReference type="EMBL" id="JAAAHY010000325">
    <property type="protein sequence ID" value="KAF9964769.1"/>
    <property type="molecule type" value="Genomic_DNA"/>
</dbReference>
<dbReference type="OrthoDB" id="2362330at2759"/>
<name>A0A9P6JAJ9_MORAP</name>
<dbReference type="AlphaFoldDB" id="A0A9P6JAJ9"/>
<evidence type="ECO:0000313" key="1">
    <source>
        <dbReference type="EMBL" id="KAF9964769.1"/>
    </source>
</evidence>
<comment type="caution">
    <text evidence="1">The sequence shown here is derived from an EMBL/GenBank/DDBJ whole genome shotgun (WGS) entry which is preliminary data.</text>
</comment>
<keyword evidence="2" id="KW-1185">Reference proteome</keyword>
<dbReference type="Proteomes" id="UP000738359">
    <property type="component" value="Unassembled WGS sequence"/>
</dbReference>
<accession>A0A9P6JAJ9</accession>
<organism evidence="1 2">
    <name type="scientific">Mortierella alpina</name>
    <name type="common">Oleaginous fungus</name>
    <name type="synonym">Mortierella renispora</name>
    <dbReference type="NCBI Taxonomy" id="64518"/>
    <lineage>
        <taxon>Eukaryota</taxon>
        <taxon>Fungi</taxon>
        <taxon>Fungi incertae sedis</taxon>
        <taxon>Mucoromycota</taxon>
        <taxon>Mortierellomycotina</taxon>
        <taxon>Mortierellomycetes</taxon>
        <taxon>Mortierellales</taxon>
        <taxon>Mortierellaceae</taxon>
        <taxon>Mortierella</taxon>
    </lineage>
</organism>